<reference evidence="2 3" key="1">
    <citation type="submission" date="2020-07" db="EMBL/GenBank/DDBJ databases">
        <title>Diversity of carbapenemase encoding genes among Pseudomonas putida group clinical isolates in a tertiary Brazilian hospital.</title>
        <authorList>
            <person name="Alberto-Lei F."/>
            <person name="Nodari C.S."/>
            <person name="Streling A.P."/>
            <person name="Paulino J.T."/>
            <person name="Bessa-Neto F.O."/>
            <person name="Cayo R."/>
            <person name="Gales A.C."/>
        </authorList>
    </citation>
    <scope>NUCLEOTIDE SEQUENCE [LARGE SCALE GENOMIC DNA]</scope>
    <source>
        <strain evidence="2 3">14802</strain>
    </source>
</reference>
<evidence type="ECO:0000256" key="1">
    <source>
        <dbReference type="SAM" id="SignalP"/>
    </source>
</evidence>
<proteinExistence type="predicted"/>
<dbReference type="RefSeq" id="WP_182324915.1">
    <property type="nucleotide sequence ID" value="NZ_JACGDE010000025.1"/>
</dbReference>
<dbReference type="EMBL" id="JACGDE010000025">
    <property type="protein sequence ID" value="MBA6068122.1"/>
    <property type="molecule type" value="Genomic_DNA"/>
</dbReference>
<sequence>MKALFASLLVVLCAPTFAEVPPPAYQRAALYGGIPAEVLYAVAKIESSHRLKIGFYPWPWTLNVKGKGYYFATRSEACTAAMSAIEQHGKYGVDIGLTQQNWGWVGVSFYQQPCDALAPDENLRTAAVQLRKCYEKEKDWVYAAGCYHRPAGGEPARKYRAKFNEKYSQLK</sequence>
<dbReference type="InterPro" id="IPR023346">
    <property type="entry name" value="Lysozyme-like_dom_sf"/>
</dbReference>
<protein>
    <submittedName>
        <fullName evidence="2">Soluble lytic murein transglycosylase</fullName>
    </submittedName>
</protein>
<gene>
    <name evidence="2" type="ORF">H4C75_25635</name>
</gene>
<organism evidence="2 3">
    <name type="scientific">Pseudomonas mosselii</name>
    <dbReference type="NCBI Taxonomy" id="78327"/>
    <lineage>
        <taxon>Bacteria</taxon>
        <taxon>Pseudomonadati</taxon>
        <taxon>Pseudomonadota</taxon>
        <taxon>Gammaproteobacteria</taxon>
        <taxon>Pseudomonadales</taxon>
        <taxon>Pseudomonadaceae</taxon>
        <taxon>Pseudomonas</taxon>
    </lineage>
</organism>
<comment type="caution">
    <text evidence="2">The sequence shown here is derived from an EMBL/GenBank/DDBJ whole genome shotgun (WGS) entry which is preliminary data.</text>
</comment>
<evidence type="ECO:0000313" key="2">
    <source>
        <dbReference type="EMBL" id="MBA6068122.1"/>
    </source>
</evidence>
<feature type="chain" id="PRO_5030842433" evidence="1">
    <location>
        <begin position="19"/>
        <end position="171"/>
    </location>
</feature>
<feature type="signal peptide" evidence="1">
    <location>
        <begin position="1"/>
        <end position="18"/>
    </location>
</feature>
<dbReference type="AlphaFoldDB" id="A0A7W2Q0Y4"/>
<dbReference type="SUPFAM" id="SSF53955">
    <property type="entry name" value="Lysozyme-like"/>
    <property type="match status" value="1"/>
</dbReference>
<dbReference type="Proteomes" id="UP000541770">
    <property type="component" value="Unassembled WGS sequence"/>
</dbReference>
<accession>A0A7W2Q0Y4</accession>
<keyword evidence="1" id="KW-0732">Signal</keyword>
<name>A0A7W2Q0Y4_9PSED</name>
<evidence type="ECO:0000313" key="3">
    <source>
        <dbReference type="Proteomes" id="UP000541770"/>
    </source>
</evidence>